<keyword evidence="3" id="KW-0176">Collagen</keyword>
<dbReference type="InterPro" id="IPR050149">
    <property type="entry name" value="Collagen_superfamily"/>
</dbReference>
<dbReference type="PANTHER" id="PTHR24023:SF1082">
    <property type="entry name" value="COLLAGEN TRIPLE HELIX REPEAT"/>
    <property type="match status" value="1"/>
</dbReference>
<dbReference type="PANTHER" id="PTHR24023">
    <property type="entry name" value="COLLAGEN ALPHA"/>
    <property type="match status" value="1"/>
</dbReference>
<dbReference type="EMBL" id="BDLS01000002">
    <property type="protein sequence ID" value="GAV93183.1"/>
    <property type="molecule type" value="Genomic_DNA"/>
</dbReference>
<dbReference type="GO" id="GO:0005615">
    <property type="term" value="C:extracellular space"/>
    <property type="evidence" value="ECO:0007669"/>
    <property type="project" value="TreeGrafter"/>
</dbReference>
<dbReference type="InterPro" id="IPR008160">
    <property type="entry name" value="Collagen"/>
</dbReference>
<feature type="transmembrane region" description="Helical" evidence="2">
    <location>
        <begin position="16"/>
        <end position="36"/>
    </location>
</feature>
<keyword evidence="2" id="KW-1133">Transmembrane helix</keyword>
<feature type="region of interest" description="Disordered" evidence="1">
    <location>
        <begin position="39"/>
        <end position="97"/>
    </location>
</feature>
<dbReference type="GO" id="GO:0031012">
    <property type="term" value="C:extracellular matrix"/>
    <property type="evidence" value="ECO:0007669"/>
    <property type="project" value="TreeGrafter"/>
</dbReference>
<dbReference type="Pfam" id="PF01391">
    <property type="entry name" value="Collagen"/>
    <property type="match status" value="1"/>
</dbReference>
<sequence length="575" mass="61782">MDEVGKLSGAFENPSLFFFFLLIITIIGVTLNRVAISQTQKDDPTGPKGDGGQQDQGADGTRGPRGVQGVLGKTGYDGARGPRGVQGALGKTGYDGTRGSQGIQGALGENGYDGTRGPRGIQGALGKTGYDGLRGPRGIQGTLGKNGYDGLRGPRGIQGTLGETGYDGLRGPRGVQGAAGGTGARGQRGNTGATRLVKLRAFLYRHIRAEITWPYGNEEKASLLSSYDSRSSNPYGAGGPASVVLDNNVDFLGYPESSRNYLQVGITATAIHITNLTDEVMLVTCLCPGSYMTDNVSMGLNSSTAEANENYRIIIPVSVYHGGVSSLARPQVACMLPGTVTVFNMEYVAESFTNFSLLVLADTLQFKRPYLTIDETDKLTMYDIADTPSIEDIGITSLVGYDDRILVDAGSVESFRGISLSRLVYTMSNPVVRLLPPTTSEINAMYGFINNSQLSAALIEHTTARGQKPTLEDFSRLILELLSKSVYAFLIHTGWDDFSMKHTLGISKFLIRAIIRMGYSYITLDSAVALQYSDSQGEHAWRYGNKDVSEVIVNFQADINPQITNIKQYPSDLLA</sequence>
<proteinExistence type="predicted"/>
<evidence type="ECO:0000256" key="1">
    <source>
        <dbReference type="SAM" id="MobiDB-lite"/>
    </source>
</evidence>
<keyword evidence="2" id="KW-0472">Membrane</keyword>
<comment type="caution">
    <text evidence="3">The sequence shown here is derived from an EMBL/GenBank/DDBJ whole genome shotgun (WGS) entry which is preliminary data.</text>
</comment>
<reference evidence="3" key="1">
    <citation type="submission" date="2017-01" db="EMBL/GenBank/DDBJ databases">
        <title>Draft genome sequence of uncultured bacilliform virus purified from snow crab.</title>
        <authorList>
            <person name="Takano T."/>
        </authorList>
    </citation>
    <scope>NUCLEOTIDE SEQUENCE</scope>
    <source>
        <strain evidence="3">Isolate_1</strain>
    </source>
</reference>
<evidence type="ECO:0000256" key="2">
    <source>
        <dbReference type="SAM" id="Phobius"/>
    </source>
</evidence>
<accession>A0A1Q3DLH8</accession>
<protein>
    <submittedName>
        <fullName evidence="3">Collagen partial=5</fullName>
    </submittedName>
</protein>
<organism evidence="3">
    <name type="scientific">Chionoecetes opilio bacilliform virus</name>
    <dbReference type="NCBI Taxonomy" id="1825681"/>
    <lineage>
        <taxon>Viruses</taxon>
        <taxon>Viruses incertae sedis</taxon>
        <taxon>Naldaviricetes</taxon>
        <taxon>Nimaviridae</taxon>
    </lineage>
</organism>
<name>A0A1Q3DLH8_9VIRU</name>
<keyword evidence="2" id="KW-0812">Transmembrane</keyword>
<gene>
    <name evidence="3" type="ORF">SCV_060</name>
</gene>
<evidence type="ECO:0000313" key="3">
    <source>
        <dbReference type="EMBL" id="GAV93183.1"/>
    </source>
</evidence>